<keyword evidence="3" id="KW-1185">Reference proteome</keyword>
<reference evidence="2" key="2">
    <citation type="submission" date="2022-01" db="EMBL/GenBank/DDBJ databases">
        <authorList>
            <person name="Yamashiro T."/>
            <person name="Shiraishi A."/>
            <person name="Satake H."/>
            <person name="Nakayama K."/>
        </authorList>
    </citation>
    <scope>NUCLEOTIDE SEQUENCE</scope>
</reference>
<evidence type="ECO:0000256" key="1">
    <source>
        <dbReference type="SAM" id="MobiDB-lite"/>
    </source>
</evidence>
<dbReference type="EMBL" id="BQNB010015270">
    <property type="protein sequence ID" value="GJT38012.1"/>
    <property type="molecule type" value="Genomic_DNA"/>
</dbReference>
<feature type="compositionally biased region" description="Polar residues" evidence="1">
    <location>
        <begin position="94"/>
        <end position="104"/>
    </location>
</feature>
<protein>
    <recommendedName>
        <fullName evidence="4">Integrase catalytic domain-containing protein</fullName>
    </recommendedName>
</protein>
<evidence type="ECO:0000313" key="3">
    <source>
        <dbReference type="Proteomes" id="UP001151760"/>
    </source>
</evidence>
<comment type="caution">
    <text evidence="2">The sequence shown here is derived from an EMBL/GenBank/DDBJ whole genome shotgun (WGS) entry which is preliminary data.</text>
</comment>
<sequence length="176" mass="19835">MLNEIESLKAQLRSKAPCFTSDCVKPKVLAPGMYAIDVKPIPHPLKNNRSAHLNYIGHLKESVETVREIVEEARAVNHWIVHLTMLADTLRVNDSTEASGSKPRSITKKNRTLPAKKENKKEEKYPRTMVGLNKTVRFIRTDNGTEFRQPSTAGILKEVGLLHQNSVENSLQQNGR</sequence>
<name>A0ABQ5DI50_9ASTR</name>
<dbReference type="Proteomes" id="UP001151760">
    <property type="component" value="Unassembled WGS sequence"/>
</dbReference>
<feature type="region of interest" description="Disordered" evidence="1">
    <location>
        <begin position="94"/>
        <end position="125"/>
    </location>
</feature>
<reference evidence="2" key="1">
    <citation type="journal article" date="2022" name="Int. J. Mol. Sci.">
        <title>Draft Genome of Tanacetum Coccineum: Genomic Comparison of Closely Related Tanacetum-Family Plants.</title>
        <authorList>
            <person name="Yamashiro T."/>
            <person name="Shiraishi A."/>
            <person name="Nakayama K."/>
            <person name="Satake H."/>
        </authorList>
    </citation>
    <scope>NUCLEOTIDE SEQUENCE</scope>
</reference>
<evidence type="ECO:0000313" key="2">
    <source>
        <dbReference type="EMBL" id="GJT38012.1"/>
    </source>
</evidence>
<accession>A0ABQ5DI50</accession>
<organism evidence="2 3">
    <name type="scientific">Tanacetum coccineum</name>
    <dbReference type="NCBI Taxonomy" id="301880"/>
    <lineage>
        <taxon>Eukaryota</taxon>
        <taxon>Viridiplantae</taxon>
        <taxon>Streptophyta</taxon>
        <taxon>Embryophyta</taxon>
        <taxon>Tracheophyta</taxon>
        <taxon>Spermatophyta</taxon>
        <taxon>Magnoliopsida</taxon>
        <taxon>eudicotyledons</taxon>
        <taxon>Gunneridae</taxon>
        <taxon>Pentapetalae</taxon>
        <taxon>asterids</taxon>
        <taxon>campanulids</taxon>
        <taxon>Asterales</taxon>
        <taxon>Asteraceae</taxon>
        <taxon>Asteroideae</taxon>
        <taxon>Anthemideae</taxon>
        <taxon>Anthemidinae</taxon>
        <taxon>Tanacetum</taxon>
    </lineage>
</organism>
<feature type="compositionally biased region" description="Basic and acidic residues" evidence="1">
    <location>
        <begin position="115"/>
        <end position="125"/>
    </location>
</feature>
<gene>
    <name evidence="2" type="ORF">Tco_0937877</name>
</gene>
<proteinExistence type="predicted"/>
<evidence type="ECO:0008006" key="4">
    <source>
        <dbReference type="Google" id="ProtNLM"/>
    </source>
</evidence>